<proteinExistence type="predicted"/>
<dbReference type="EMBL" id="BPLQ01005205">
    <property type="protein sequence ID" value="GIY13238.1"/>
    <property type="molecule type" value="Genomic_DNA"/>
</dbReference>
<accession>A0AAV4QT55</accession>
<evidence type="ECO:0000313" key="2">
    <source>
        <dbReference type="Proteomes" id="UP001054837"/>
    </source>
</evidence>
<name>A0AAV4QT55_9ARAC</name>
<dbReference type="AlphaFoldDB" id="A0AAV4QT55"/>
<comment type="caution">
    <text evidence="1">The sequence shown here is derived from an EMBL/GenBank/DDBJ whole genome shotgun (WGS) entry which is preliminary data.</text>
</comment>
<keyword evidence="2" id="KW-1185">Reference proteome</keyword>
<protein>
    <submittedName>
        <fullName evidence="1">Uncharacterized protein</fullName>
    </submittedName>
</protein>
<reference evidence="1 2" key="1">
    <citation type="submission" date="2021-06" db="EMBL/GenBank/DDBJ databases">
        <title>Caerostris darwini draft genome.</title>
        <authorList>
            <person name="Kono N."/>
            <person name="Arakawa K."/>
        </authorList>
    </citation>
    <scope>NUCLEOTIDE SEQUENCE [LARGE SCALE GENOMIC DNA]</scope>
</reference>
<sequence>MEEIRAKSNTSSKKDTFVRCLKSKLKMKRSCCTMVAQGRRASALTAEKKESSQPPRIFECKLVFQLLLNLSDSLLSFVDLSRLFCVLILWIRSPAYLDGTAGDRSNTLY</sequence>
<evidence type="ECO:0000313" key="1">
    <source>
        <dbReference type="EMBL" id="GIY13238.1"/>
    </source>
</evidence>
<dbReference type="Proteomes" id="UP001054837">
    <property type="component" value="Unassembled WGS sequence"/>
</dbReference>
<gene>
    <name evidence="1" type="ORF">CDAR_555521</name>
</gene>
<organism evidence="1 2">
    <name type="scientific">Caerostris darwini</name>
    <dbReference type="NCBI Taxonomy" id="1538125"/>
    <lineage>
        <taxon>Eukaryota</taxon>
        <taxon>Metazoa</taxon>
        <taxon>Ecdysozoa</taxon>
        <taxon>Arthropoda</taxon>
        <taxon>Chelicerata</taxon>
        <taxon>Arachnida</taxon>
        <taxon>Araneae</taxon>
        <taxon>Araneomorphae</taxon>
        <taxon>Entelegynae</taxon>
        <taxon>Araneoidea</taxon>
        <taxon>Araneidae</taxon>
        <taxon>Caerostris</taxon>
    </lineage>
</organism>